<accession>A0ACB7F812</accession>
<dbReference type="EMBL" id="CM024803">
    <property type="protein sequence ID" value="KAG8010642.1"/>
    <property type="molecule type" value="Genomic_DNA"/>
</dbReference>
<feature type="non-terminal residue" evidence="1">
    <location>
        <position position="1"/>
    </location>
</feature>
<dbReference type="Proteomes" id="UP000805704">
    <property type="component" value="Chromosome 15"/>
</dbReference>
<reference evidence="1" key="1">
    <citation type="submission" date="2020-04" db="EMBL/GenBank/DDBJ databases">
        <title>A chromosome-scale assembly and high-density genetic map of the yellow drum (Nibea albiflora) genome.</title>
        <authorList>
            <person name="Xu D."/>
            <person name="Zhang W."/>
            <person name="Chen R."/>
            <person name="Tan P."/>
            <person name="Wang L."/>
            <person name="Song H."/>
            <person name="Tian L."/>
            <person name="Zhu Q."/>
            <person name="Wang B."/>
        </authorList>
    </citation>
    <scope>NUCLEOTIDE SEQUENCE</scope>
    <source>
        <strain evidence="1">ZJHYS-2018</strain>
    </source>
</reference>
<evidence type="ECO:0000313" key="1">
    <source>
        <dbReference type="EMBL" id="KAG8010642.1"/>
    </source>
</evidence>
<evidence type="ECO:0000313" key="2">
    <source>
        <dbReference type="Proteomes" id="UP000805704"/>
    </source>
</evidence>
<gene>
    <name evidence="1" type="ORF">GBF38_009782</name>
</gene>
<organism evidence="1 2">
    <name type="scientific">Nibea albiflora</name>
    <name type="common">Yellow drum</name>
    <name type="synonym">Corvina albiflora</name>
    <dbReference type="NCBI Taxonomy" id="240163"/>
    <lineage>
        <taxon>Eukaryota</taxon>
        <taxon>Metazoa</taxon>
        <taxon>Chordata</taxon>
        <taxon>Craniata</taxon>
        <taxon>Vertebrata</taxon>
        <taxon>Euteleostomi</taxon>
        <taxon>Actinopterygii</taxon>
        <taxon>Neopterygii</taxon>
        <taxon>Teleostei</taxon>
        <taxon>Neoteleostei</taxon>
        <taxon>Acanthomorphata</taxon>
        <taxon>Eupercaria</taxon>
        <taxon>Sciaenidae</taxon>
        <taxon>Nibea</taxon>
    </lineage>
</organism>
<proteinExistence type="predicted"/>
<comment type="caution">
    <text evidence="1">The sequence shown here is derived from an EMBL/GenBank/DDBJ whole genome shotgun (WGS) entry which is preliminary data.</text>
</comment>
<protein>
    <submittedName>
        <fullName evidence="1">Uncharacterized protein</fullName>
    </submittedName>
</protein>
<sequence>FPSQGFKWFGSLTNLSFRRNSEKSDSKTQQKSGAGAGSVPEDGTDCDAVLDPVPETTVDDMDAIRPRTASYVRSSESYSHMGTLPRLLMRKRDKTKSSKGAPSSSKNSKDKSSISRSQSQRPAGDRGAQRLKTGLRKDSLPILRTQPEPIPKTRVTNTQDTTSTPTAVCKDESPSGGSTAALQPEQGVPQEGADLNPEESASPPAGQEDDQTQTHEDDGLQSEPVSEPKKEEESTKLTKGANKRNQNSDSTYW</sequence>
<name>A0ACB7F812_NIBAL</name>
<keyword evidence="2" id="KW-1185">Reference proteome</keyword>